<dbReference type="EMBL" id="PVNG01000014">
    <property type="protein sequence ID" value="PRX61769.1"/>
    <property type="molecule type" value="Genomic_DNA"/>
</dbReference>
<gene>
    <name evidence="2" type="ORF">B0I32_114138</name>
</gene>
<feature type="chain" id="PRO_5015485518" description="Secreted protein" evidence="1">
    <location>
        <begin position="26"/>
        <end position="151"/>
    </location>
</feature>
<evidence type="ECO:0000313" key="3">
    <source>
        <dbReference type="Proteomes" id="UP000238312"/>
    </source>
</evidence>
<organism evidence="2 3">
    <name type="scientific">Nonomuraea fuscirosea</name>
    <dbReference type="NCBI Taxonomy" id="1291556"/>
    <lineage>
        <taxon>Bacteria</taxon>
        <taxon>Bacillati</taxon>
        <taxon>Actinomycetota</taxon>
        <taxon>Actinomycetes</taxon>
        <taxon>Streptosporangiales</taxon>
        <taxon>Streptosporangiaceae</taxon>
        <taxon>Nonomuraea</taxon>
    </lineage>
</organism>
<dbReference type="RefSeq" id="WP_146178363.1">
    <property type="nucleotide sequence ID" value="NZ_JBFAIB010000004.1"/>
</dbReference>
<evidence type="ECO:0000256" key="1">
    <source>
        <dbReference type="SAM" id="SignalP"/>
    </source>
</evidence>
<evidence type="ECO:0000313" key="2">
    <source>
        <dbReference type="EMBL" id="PRX61769.1"/>
    </source>
</evidence>
<name>A0A2T0MT25_9ACTN</name>
<evidence type="ECO:0008006" key="4">
    <source>
        <dbReference type="Google" id="ProtNLM"/>
    </source>
</evidence>
<dbReference type="Proteomes" id="UP000238312">
    <property type="component" value="Unassembled WGS sequence"/>
</dbReference>
<protein>
    <recommendedName>
        <fullName evidence="4">Secreted protein</fullName>
    </recommendedName>
</protein>
<accession>A0A2T0MT25</accession>
<dbReference type="OrthoDB" id="3538927at2"/>
<keyword evidence="3" id="KW-1185">Reference proteome</keyword>
<keyword evidence="1" id="KW-0732">Signal</keyword>
<dbReference type="AlphaFoldDB" id="A0A2T0MT25"/>
<feature type="signal peptide" evidence="1">
    <location>
        <begin position="1"/>
        <end position="25"/>
    </location>
</feature>
<comment type="caution">
    <text evidence="2">The sequence shown here is derived from an EMBL/GenBank/DDBJ whole genome shotgun (WGS) entry which is preliminary data.</text>
</comment>
<reference evidence="2 3" key="1">
    <citation type="submission" date="2018-03" db="EMBL/GenBank/DDBJ databases">
        <title>Genomic Encyclopedia of Type Strains, Phase III (KMG-III): the genomes of soil and plant-associated and newly described type strains.</title>
        <authorList>
            <person name="Whitman W."/>
        </authorList>
    </citation>
    <scope>NUCLEOTIDE SEQUENCE [LARGE SCALE GENOMIC DNA]</scope>
    <source>
        <strain evidence="2 3">CGMCC 4.7104</strain>
    </source>
</reference>
<sequence>MRLLAGLTMSTVLAAGLLAAPPALAAQAVPFSADSGDSCRRGFTEGTIERYDGPVIRPRVDVEGLLSDEATPTICRPDDMHSLATFSAYRGSELVDSATQKADDEQVKFAFSLSDQGSVRTIDRVVVQVCRRSNSPIGIGYCGKAQEYRIP</sequence>
<proteinExistence type="predicted"/>